<evidence type="ECO:0000313" key="1">
    <source>
        <dbReference type="EMBL" id="MED6106300.1"/>
    </source>
</evidence>
<name>A0ABU6Q390_9FABA</name>
<protein>
    <submittedName>
        <fullName evidence="1">Uncharacterized protein</fullName>
    </submittedName>
</protein>
<keyword evidence="2" id="KW-1185">Reference proteome</keyword>
<reference evidence="1 2" key="1">
    <citation type="journal article" date="2023" name="Plants (Basel)">
        <title>Bridging the Gap: Combining Genomics and Transcriptomics Approaches to Understand Stylosanthes scabra, an Orphan Legume from the Brazilian Caatinga.</title>
        <authorList>
            <person name="Ferreira-Neto J.R.C."/>
            <person name="da Silva M.D."/>
            <person name="Binneck E."/>
            <person name="de Melo N.F."/>
            <person name="da Silva R.H."/>
            <person name="de Melo A.L.T.M."/>
            <person name="Pandolfi V."/>
            <person name="Bustamante F.O."/>
            <person name="Brasileiro-Vidal A.C."/>
            <person name="Benko-Iseppon A.M."/>
        </authorList>
    </citation>
    <scope>NUCLEOTIDE SEQUENCE [LARGE SCALE GENOMIC DNA]</scope>
    <source>
        <tissue evidence="1">Leaves</tissue>
    </source>
</reference>
<sequence length="113" mass="12860">MWRSSPWIFETGDRSKKERSRQGAQGYFRHSLRKYLSAPANLLLRTLRSGIPFGVQIIASSTQYYTTPPPGVSWWGPHPSSSSGLAHSISPFFLLIGGYLRYHSFLILLFTRI</sequence>
<comment type="caution">
    <text evidence="1">The sequence shown here is derived from an EMBL/GenBank/DDBJ whole genome shotgun (WGS) entry which is preliminary data.</text>
</comment>
<dbReference type="Proteomes" id="UP001341840">
    <property type="component" value="Unassembled WGS sequence"/>
</dbReference>
<evidence type="ECO:0000313" key="2">
    <source>
        <dbReference type="Proteomes" id="UP001341840"/>
    </source>
</evidence>
<accession>A0ABU6Q390</accession>
<proteinExistence type="predicted"/>
<dbReference type="EMBL" id="JASCZI010000007">
    <property type="protein sequence ID" value="MED6106300.1"/>
    <property type="molecule type" value="Genomic_DNA"/>
</dbReference>
<organism evidence="1 2">
    <name type="scientific">Stylosanthes scabra</name>
    <dbReference type="NCBI Taxonomy" id="79078"/>
    <lineage>
        <taxon>Eukaryota</taxon>
        <taxon>Viridiplantae</taxon>
        <taxon>Streptophyta</taxon>
        <taxon>Embryophyta</taxon>
        <taxon>Tracheophyta</taxon>
        <taxon>Spermatophyta</taxon>
        <taxon>Magnoliopsida</taxon>
        <taxon>eudicotyledons</taxon>
        <taxon>Gunneridae</taxon>
        <taxon>Pentapetalae</taxon>
        <taxon>rosids</taxon>
        <taxon>fabids</taxon>
        <taxon>Fabales</taxon>
        <taxon>Fabaceae</taxon>
        <taxon>Papilionoideae</taxon>
        <taxon>50 kb inversion clade</taxon>
        <taxon>dalbergioids sensu lato</taxon>
        <taxon>Dalbergieae</taxon>
        <taxon>Pterocarpus clade</taxon>
        <taxon>Stylosanthes</taxon>
    </lineage>
</organism>
<gene>
    <name evidence="1" type="ORF">PIB30_003710</name>
</gene>